<comment type="similarity">
    <text evidence="1">Belongs to the pseudouridine synthase TruB family.</text>
</comment>
<proteinExistence type="inferred from homology"/>
<dbReference type="OMA" id="YHVTARM"/>
<dbReference type="Gene3D" id="3.30.2350.10">
    <property type="entry name" value="Pseudouridine synthase"/>
    <property type="match status" value="1"/>
</dbReference>
<evidence type="ECO:0000313" key="4">
    <source>
        <dbReference type="RefSeq" id="XP_027195857.1"/>
    </source>
</evidence>
<accession>A0A6P6XQU5</accession>
<name>A0A6P6XQU5_DERPT</name>
<dbReference type="Proteomes" id="UP000515146">
    <property type="component" value="Unplaced"/>
</dbReference>
<dbReference type="GO" id="GO:0006396">
    <property type="term" value="P:RNA processing"/>
    <property type="evidence" value="ECO:0007669"/>
    <property type="project" value="InterPro"/>
</dbReference>
<evidence type="ECO:0000256" key="1">
    <source>
        <dbReference type="ARBA" id="ARBA00008999"/>
    </source>
</evidence>
<dbReference type="PANTHER" id="PTHR13195:SF0">
    <property type="entry name" value="PSEUDOURIDYLATE SYNTHASE TRUB2, MITOCHONDRIAL"/>
    <property type="match status" value="1"/>
</dbReference>
<organism evidence="3 4">
    <name type="scientific">Dermatophagoides pteronyssinus</name>
    <name type="common">European house dust mite</name>
    <dbReference type="NCBI Taxonomy" id="6956"/>
    <lineage>
        <taxon>Eukaryota</taxon>
        <taxon>Metazoa</taxon>
        <taxon>Ecdysozoa</taxon>
        <taxon>Arthropoda</taxon>
        <taxon>Chelicerata</taxon>
        <taxon>Arachnida</taxon>
        <taxon>Acari</taxon>
        <taxon>Acariformes</taxon>
        <taxon>Sarcoptiformes</taxon>
        <taxon>Astigmata</taxon>
        <taxon>Psoroptidia</taxon>
        <taxon>Analgoidea</taxon>
        <taxon>Pyroglyphidae</taxon>
        <taxon>Dermatophagoidinae</taxon>
        <taxon>Dermatophagoides</taxon>
    </lineage>
</organism>
<dbReference type="InterPro" id="IPR002501">
    <property type="entry name" value="PsdUridine_synth_N"/>
</dbReference>
<dbReference type="InterPro" id="IPR020103">
    <property type="entry name" value="PsdUridine_synth_cat_dom_sf"/>
</dbReference>
<dbReference type="GO" id="GO:0003723">
    <property type="term" value="F:RNA binding"/>
    <property type="evidence" value="ECO:0007669"/>
    <property type="project" value="InterPro"/>
</dbReference>
<dbReference type="RefSeq" id="XP_027195857.1">
    <property type="nucleotide sequence ID" value="XM_027340056.1"/>
</dbReference>
<dbReference type="Pfam" id="PF01509">
    <property type="entry name" value="TruB_N"/>
    <property type="match status" value="1"/>
</dbReference>
<dbReference type="KEGG" id="dpte:113790392"/>
<evidence type="ECO:0000313" key="3">
    <source>
        <dbReference type="Proteomes" id="UP000515146"/>
    </source>
</evidence>
<dbReference type="InParanoid" id="A0A6P6XQU5"/>
<evidence type="ECO:0000259" key="2">
    <source>
        <dbReference type="Pfam" id="PF01509"/>
    </source>
</evidence>
<dbReference type="OrthoDB" id="9995526at2759"/>
<dbReference type="GO" id="GO:0001522">
    <property type="term" value="P:pseudouridine synthesis"/>
    <property type="evidence" value="ECO:0007669"/>
    <property type="project" value="InterPro"/>
</dbReference>
<dbReference type="AlphaFoldDB" id="A0A6P6XQU5"/>
<dbReference type="GO" id="GO:0009982">
    <property type="term" value="F:pseudouridine synthase activity"/>
    <property type="evidence" value="ECO:0007669"/>
    <property type="project" value="InterPro"/>
</dbReference>
<dbReference type="PANTHER" id="PTHR13195">
    <property type="entry name" value="PSEUDOURIDINE SYNTHASE-RELATED"/>
    <property type="match status" value="1"/>
</dbReference>
<sequence>MNIMTKEISYAPDAFRMLRGCFCLYKPSKKGFRKTRSALTTKIIDELNAMECRSPRERIEITGDLSISNDSNLNVEIRSNLADHPLVSGQRYNSKQIPLMFTNNPGWYSSGIMVGFIGSDAYKGIQFKRYNLPKLYEIKGEFGLASLNYRDDGKVRMKSSYKHIQEIFFERILSKIEAAQRSLMFKVANVQIQSEEAYQLAIKGQVNPQTKQTMPLIMAIKPITFQPPDFSFQVQCQNEQEQFLAELVNEIGIGLKSCARCTGIRLIQYGPFTIEHGLLQKHWTLENLIENIYECQKILNNFEKQYQR</sequence>
<dbReference type="SUPFAM" id="SSF55120">
    <property type="entry name" value="Pseudouridine synthase"/>
    <property type="match status" value="1"/>
</dbReference>
<feature type="domain" description="Pseudouridine synthase II N-terminal" evidence="2">
    <location>
        <begin position="110"/>
        <end position="238"/>
    </location>
</feature>
<dbReference type="InterPro" id="IPR039048">
    <property type="entry name" value="Trub2"/>
</dbReference>
<gene>
    <name evidence="4" type="primary">LOC113790392</name>
</gene>
<dbReference type="GeneID" id="113790392"/>
<reference evidence="4" key="1">
    <citation type="submission" date="2025-08" db="UniProtKB">
        <authorList>
            <consortium name="RefSeq"/>
        </authorList>
    </citation>
    <scope>IDENTIFICATION</scope>
    <source>
        <strain evidence="4">Airmid</strain>
    </source>
</reference>
<keyword evidence="3" id="KW-1185">Reference proteome</keyword>
<dbReference type="FunCoup" id="A0A6P6XQU5">
    <property type="interactions" value="542"/>
</dbReference>
<protein>
    <submittedName>
        <fullName evidence="4">Mitochondrial mRNA pseudouridine synthase Trub2-like</fullName>
    </submittedName>
</protein>